<dbReference type="InterPro" id="IPR039426">
    <property type="entry name" value="TonB-dep_rcpt-like"/>
</dbReference>
<feature type="domain" description="TonB-dependent receptor-like beta-barrel" evidence="16">
    <location>
        <begin position="230"/>
        <end position="676"/>
    </location>
</feature>
<dbReference type="GO" id="GO:0015891">
    <property type="term" value="P:siderophore transport"/>
    <property type="evidence" value="ECO:0007669"/>
    <property type="project" value="InterPro"/>
</dbReference>
<keyword evidence="13 14" id="KW-0998">Cell outer membrane</keyword>
<comment type="subcellular location">
    <subcellularLocation>
        <location evidence="1 14">Cell outer membrane</location>
        <topology evidence="1 14">Multi-pass membrane protein</topology>
    </subcellularLocation>
</comment>
<evidence type="ECO:0000256" key="9">
    <source>
        <dbReference type="ARBA" id="ARBA00023065"/>
    </source>
</evidence>
<name>A0A919EH49_9GAMM</name>
<dbReference type="EMBL" id="BNCK01000001">
    <property type="protein sequence ID" value="GHF77785.1"/>
    <property type="molecule type" value="Genomic_DNA"/>
</dbReference>
<dbReference type="InterPro" id="IPR010105">
    <property type="entry name" value="TonB_sidphr_rcpt"/>
</dbReference>
<dbReference type="GO" id="GO:0009279">
    <property type="term" value="C:cell outer membrane"/>
    <property type="evidence" value="ECO:0007669"/>
    <property type="project" value="UniProtKB-SubCell"/>
</dbReference>
<organism evidence="18 19">
    <name type="scientific">Thalassotalea marina</name>
    <dbReference type="NCBI Taxonomy" id="1673741"/>
    <lineage>
        <taxon>Bacteria</taxon>
        <taxon>Pseudomonadati</taxon>
        <taxon>Pseudomonadota</taxon>
        <taxon>Gammaproteobacteria</taxon>
        <taxon>Alteromonadales</taxon>
        <taxon>Colwelliaceae</taxon>
        <taxon>Thalassotalea</taxon>
    </lineage>
</organism>
<keyword evidence="9" id="KW-0406">Ion transport</keyword>
<evidence type="ECO:0000313" key="19">
    <source>
        <dbReference type="Proteomes" id="UP000623842"/>
    </source>
</evidence>
<evidence type="ECO:0000259" key="16">
    <source>
        <dbReference type="Pfam" id="PF00593"/>
    </source>
</evidence>
<dbReference type="GO" id="GO:0038023">
    <property type="term" value="F:signaling receptor activity"/>
    <property type="evidence" value="ECO:0007669"/>
    <property type="project" value="InterPro"/>
</dbReference>
<dbReference type="AlphaFoldDB" id="A0A919EH49"/>
<dbReference type="Gene3D" id="2.170.130.10">
    <property type="entry name" value="TonB-dependent receptor, plug domain"/>
    <property type="match status" value="1"/>
</dbReference>
<evidence type="ECO:0000256" key="12">
    <source>
        <dbReference type="ARBA" id="ARBA00023170"/>
    </source>
</evidence>
<evidence type="ECO:0000256" key="2">
    <source>
        <dbReference type="ARBA" id="ARBA00009810"/>
    </source>
</evidence>
<dbReference type="Gene3D" id="2.40.170.20">
    <property type="entry name" value="TonB-dependent receptor, beta-barrel domain"/>
    <property type="match status" value="1"/>
</dbReference>
<evidence type="ECO:0000256" key="7">
    <source>
        <dbReference type="ARBA" id="ARBA00022729"/>
    </source>
</evidence>
<evidence type="ECO:0000256" key="4">
    <source>
        <dbReference type="ARBA" id="ARBA00022452"/>
    </source>
</evidence>
<keyword evidence="5" id="KW-0410">Iron transport</keyword>
<evidence type="ECO:0000256" key="8">
    <source>
        <dbReference type="ARBA" id="ARBA00023004"/>
    </source>
</evidence>
<comment type="caution">
    <text evidence="18">The sequence shown here is derived from an EMBL/GenBank/DDBJ whole genome shotgun (WGS) entry which is preliminary data.</text>
</comment>
<comment type="similarity">
    <text evidence="2 14 15">Belongs to the TonB-dependent receptor family.</text>
</comment>
<evidence type="ECO:0000256" key="10">
    <source>
        <dbReference type="ARBA" id="ARBA00023077"/>
    </source>
</evidence>
<dbReference type="NCBIfam" id="TIGR01783">
    <property type="entry name" value="TonB-siderophor"/>
    <property type="match status" value="1"/>
</dbReference>
<keyword evidence="3 14" id="KW-0813">Transport</keyword>
<gene>
    <name evidence="18" type="primary">fhuA</name>
    <name evidence="18" type="ORF">GCM10017161_00960</name>
</gene>
<dbReference type="PROSITE" id="PS52016">
    <property type="entry name" value="TONB_DEPENDENT_REC_3"/>
    <property type="match status" value="1"/>
</dbReference>
<evidence type="ECO:0000256" key="11">
    <source>
        <dbReference type="ARBA" id="ARBA00023136"/>
    </source>
</evidence>
<dbReference type="SUPFAM" id="SSF56935">
    <property type="entry name" value="Porins"/>
    <property type="match status" value="1"/>
</dbReference>
<keyword evidence="4 14" id="KW-1134">Transmembrane beta strand</keyword>
<keyword evidence="11 14" id="KW-0472">Membrane</keyword>
<dbReference type="InterPro" id="IPR012910">
    <property type="entry name" value="Plug_dom"/>
</dbReference>
<dbReference type="PANTHER" id="PTHR32552:SF68">
    <property type="entry name" value="FERRICHROME OUTER MEMBRANE TRANSPORTER_PHAGE RECEPTOR"/>
    <property type="match status" value="1"/>
</dbReference>
<dbReference type="InterPro" id="IPR000531">
    <property type="entry name" value="Beta-barrel_TonB"/>
</dbReference>
<keyword evidence="6 14" id="KW-0812">Transmembrane</keyword>
<proteinExistence type="inferred from homology"/>
<reference evidence="18" key="2">
    <citation type="submission" date="2020-09" db="EMBL/GenBank/DDBJ databases">
        <authorList>
            <person name="Sun Q."/>
            <person name="Kim S."/>
        </authorList>
    </citation>
    <scope>NUCLEOTIDE SEQUENCE</scope>
    <source>
        <strain evidence="18">KCTC 42731</strain>
    </source>
</reference>
<evidence type="ECO:0000256" key="1">
    <source>
        <dbReference type="ARBA" id="ARBA00004571"/>
    </source>
</evidence>
<dbReference type="GO" id="GO:0015344">
    <property type="term" value="F:siderophore uptake transmembrane transporter activity"/>
    <property type="evidence" value="ECO:0007669"/>
    <property type="project" value="TreeGrafter"/>
</dbReference>
<reference evidence="18" key="1">
    <citation type="journal article" date="2014" name="Int. J. Syst. Evol. Microbiol.">
        <title>Complete genome sequence of Corynebacterium casei LMG S-19264T (=DSM 44701T), isolated from a smear-ripened cheese.</title>
        <authorList>
            <consortium name="US DOE Joint Genome Institute (JGI-PGF)"/>
            <person name="Walter F."/>
            <person name="Albersmeier A."/>
            <person name="Kalinowski J."/>
            <person name="Ruckert C."/>
        </authorList>
    </citation>
    <scope>NUCLEOTIDE SEQUENCE</scope>
    <source>
        <strain evidence="18">KCTC 42731</strain>
    </source>
</reference>
<evidence type="ECO:0000256" key="15">
    <source>
        <dbReference type="RuleBase" id="RU003357"/>
    </source>
</evidence>
<keyword evidence="12" id="KW-0675">Receptor</keyword>
<evidence type="ECO:0000256" key="5">
    <source>
        <dbReference type="ARBA" id="ARBA00022496"/>
    </source>
</evidence>
<keyword evidence="8" id="KW-0408">Iron</keyword>
<sequence length="708" mass="78657">MIAAILSTPTFAQNSSELSEDKQAQQDIEVISVTGRAVNLYRNGDSATGKLITDPLNSTQMISSINESLIRDQGARDAKDLYRNIAGVSQFSYAGVTARGFRQEEIYFDGLRGDPYVGFNVPQLFNVERVDFLKGPAGMLYGPGAPGGLFNYVTKKPSSEFRAQGRIIAGTDSRFGGSLELNGEIADKQNARVAVFHEQQDTHRVHSDSEVTIVDTGYSLELQDSLLTLQYTHYQQDLAANRLRGVPVDDNGNFLTGTDWNHNEPSDFLNMRSDVLQASLVGHLTGQLSYDAAIRYIDNEQEQNYHEPRALIDSNGDGQIDLVGREFRDQLREQQQLSFGINFVYESQLLGAEQRTAFGGDYYQGEEDALLGGAKFSKDHIKRYLSNSSLDSDILPLSLFKPNYGKTQSNKYDVKFRPKRNTEQERTGAYVLNELAWQQFTLVTGVRFDQFDDTSGTVSFDDNNVSYRLGGIFKATDNISFYAQWADSYEPQGVGSQNELVGGPFEPTTGTIVEAGLNAELFDDTMLLRVSTYQIKRQNLLQATGLDPEGDGEDNLAAVGEVTSDGVEVEVIADITPDWVVSAAYAYNDAQITKGAGGSGIRNNVGDRFANAPKNQLGFWTRYQLPEQHLAFALGGNYVDEQLSLSGQKVKSYFVADASIIFEVDDYKVMFRIDNLFDKEYAESGFIDRTGHFPGKPRSAFVEFTYNW</sequence>
<dbReference type="InterPro" id="IPR037066">
    <property type="entry name" value="Plug_dom_sf"/>
</dbReference>
<dbReference type="CDD" id="cd01347">
    <property type="entry name" value="ligand_gated_channel"/>
    <property type="match status" value="1"/>
</dbReference>
<evidence type="ECO:0000313" key="18">
    <source>
        <dbReference type="EMBL" id="GHF77785.1"/>
    </source>
</evidence>
<evidence type="ECO:0000256" key="3">
    <source>
        <dbReference type="ARBA" id="ARBA00022448"/>
    </source>
</evidence>
<protein>
    <submittedName>
        <fullName evidence="18">Ligand-gated channel</fullName>
    </submittedName>
</protein>
<evidence type="ECO:0000256" key="14">
    <source>
        <dbReference type="PROSITE-ProRule" id="PRU01360"/>
    </source>
</evidence>
<evidence type="ECO:0000259" key="17">
    <source>
        <dbReference type="Pfam" id="PF07715"/>
    </source>
</evidence>
<keyword evidence="10 15" id="KW-0798">TonB box</keyword>
<dbReference type="InterPro" id="IPR036942">
    <property type="entry name" value="Beta-barrel_TonB_sf"/>
</dbReference>
<keyword evidence="7" id="KW-0732">Signal</keyword>
<evidence type="ECO:0000256" key="6">
    <source>
        <dbReference type="ARBA" id="ARBA00022692"/>
    </source>
</evidence>
<dbReference type="Proteomes" id="UP000623842">
    <property type="component" value="Unassembled WGS sequence"/>
</dbReference>
<dbReference type="Pfam" id="PF07715">
    <property type="entry name" value="Plug"/>
    <property type="match status" value="1"/>
</dbReference>
<keyword evidence="19" id="KW-1185">Reference proteome</keyword>
<evidence type="ECO:0000256" key="13">
    <source>
        <dbReference type="ARBA" id="ARBA00023237"/>
    </source>
</evidence>
<dbReference type="Pfam" id="PF00593">
    <property type="entry name" value="TonB_dep_Rec_b-barrel"/>
    <property type="match status" value="1"/>
</dbReference>
<feature type="domain" description="TonB-dependent receptor plug" evidence="17">
    <location>
        <begin position="57"/>
        <end position="148"/>
    </location>
</feature>
<dbReference type="PANTHER" id="PTHR32552">
    <property type="entry name" value="FERRICHROME IRON RECEPTOR-RELATED"/>
    <property type="match status" value="1"/>
</dbReference>
<accession>A0A919EH49</accession>